<name>A0A9Q0IMF1_9TELE</name>
<sequence length="66" mass="7594">MPRPMIARLVPWSREETRAGNGTNANVSVLEGTRAWAGDRDRRDRRTEGSTWGGEFTSSVRRHWRP</sequence>
<dbReference type="AlphaFoldDB" id="A0A9Q0IMF1"/>
<evidence type="ECO:0000313" key="3">
    <source>
        <dbReference type="Proteomes" id="UP001148018"/>
    </source>
</evidence>
<accession>A0A9Q0IMF1</accession>
<protein>
    <submittedName>
        <fullName evidence="2">Uncharacterized protein</fullName>
    </submittedName>
</protein>
<gene>
    <name evidence="2" type="ORF">NHX12_028325</name>
</gene>
<evidence type="ECO:0000313" key="2">
    <source>
        <dbReference type="EMBL" id="KAJ3603580.1"/>
    </source>
</evidence>
<feature type="region of interest" description="Disordered" evidence="1">
    <location>
        <begin position="39"/>
        <end position="66"/>
    </location>
</feature>
<dbReference type="EMBL" id="JANIIK010000044">
    <property type="protein sequence ID" value="KAJ3603580.1"/>
    <property type="molecule type" value="Genomic_DNA"/>
</dbReference>
<keyword evidence="3" id="KW-1185">Reference proteome</keyword>
<organism evidence="2 3">
    <name type="scientific">Muraenolepis orangiensis</name>
    <name type="common">Patagonian moray cod</name>
    <dbReference type="NCBI Taxonomy" id="630683"/>
    <lineage>
        <taxon>Eukaryota</taxon>
        <taxon>Metazoa</taxon>
        <taxon>Chordata</taxon>
        <taxon>Craniata</taxon>
        <taxon>Vertebrata</taxon>
        <taxon>Euteleostomi</taxon>
        <taxon>Actinopterygii</taxon>
        <taxon>Neopterygii</taxon>
        <taxon>Teleostei</taxon>
        <taxon>Neoteleostei</taxon>
        <taxon>Acanthomorphata</taxon>
        <taxon>Zeiogadaria</taxon>
        <taxon>Gadariae</taxon>
        <taxon>Gadiformes</taxon>
        <taxon>Muraenolepidoidei</taxon>
        <taxon>Muraenolepididae</taxon>
        <taxon>Muraenolepis</taxon>
    </lineage>
</organism>
<reference evidence="2" key="1">
    <citation type="submission" date="2022-07" db="EMBL/GenBank/DDBJ databases">
        <title>Chromosome-level genome of Muraenolepis orangiensis.</title>
        <authorList>
            <person name="Kim J."/>
        </authorList>
    </citation>
    <scope>NUCLEOTIDE SEQUENCE</scope>
    <source>
        <strain evidence="2">KU_S4_2022</strain>
        <tissue evidence="2">Muscle</tissue>
    </source>
</reference>
<comment type="caution">
    <text evidence="2">The sequence shown here is derived from an EMBL/GenBank/DDBJ whole genome shotgun (WGS) entry which is preliminary data.</text>
</comment>
<dbReference type="Proteomes" id="UP001148018">
    <property type="component" value="Unassembled WGS sequence"/>
</dbReference>
<proteinExistence type="predicted"/>
<evidence type="ECO:0000256" key="1">
    <source>
        <dbReference type="SAM" id="MobiDB-lite"/>
    </source>
</evidence>
<feature type="compositionally biased region" description="Basic and acidic residues" evidence="1">
    <location>
        <begin position="39"/>
        <end position="48"/>
    </location>
</feature>